<dbReference type="KEGG" id="euz:DVS28_a2844"/>
<dbReference type="InterPro" id="IPR019885">
    <property type="entry name" value="Tscrpt_reg_HTH_AsnC-type_CS"/>
</dbReference>
<dbReference type="PROSITE" id="PS00519">
    <property type="entry name" value="HTH_ASNC_1"/>
    <property type="match status" value="1"/>
</dbReference>
<dbReference type="PANTHER" id="PTHR30154:SF34">
    <property type="entry name" value="TRANSCRIPTIONAL REGULATOR AZLB"/>
    <property type="match status" value="1"/>
</dbReference>
<dbReference type="InterPro" id="IPR000485">
    <property type="entry name" value="AsnC-type_HTH_dom"/>
</dbReference>
<keyword evidence="6" id="KW-1185">Reference proteome</keyword>
<dbReference type="GO" id="GO:0043200">
    <property type="term" value="P:response to amino acid"/>
    <property type="evidence" value="ECO:0007669"/>
    <property type="project" value="TreeGrafter"/>
</dbReference>
<reference evidence="5 6" key="1">
    <citation type="submission" date="2018-09" db="EMBL/GenBank/DDBJ databases">
        <title>Complete genome sequence of Euzebya sp. DY32-46 isolated from seawater of Pacific Ocean.</title>
        <authorList>
            <person name="Xu L."/>
            <person name="Wu Y.-H."/>
            <person name="Xu X.-W."/>
        </authorList>
    </citation>
    <scope>NUCLEOTIDE SEQUENCE [LARGE SCALE GENOMIC DNA]</scope>
    <source>
        <strain evidence="5 6">DY32-46</strain>
    </source>
</reference>
<dbReference type="Pfam" id="PF13412">
    <property type="entry name" value="HTH_24"/>
    <property type="match status" value="1"/>
</dbReference>
<dbReference type="SUPFAM" id="SSF54909">
    <property type="entry name" value="Dimeric alpha+beta barrel"/>
    <property type="match status" value="1"/>
</dbReference>
<accession>A0A346XZ76</accession>
<evidence type="ECO:0000313" key="6">
    <source>
        <dbReference type="Proteomes" id="UP000264006"/>
    </source>
</evidence>
<protein>
    <submittedName>
        <fullName evidence="5">Transcriptional regulator, AsnC family</fullName>
    </submittedName>
</protein>
<evidence type="ECO:0000313" key="5">
    <source>
        <dbReference type="EMBL" id="AXV07523.1"/>
    </source>
</evidence>
<name>A0A346XZ76_9ACTN</name>
<keyword evidence="1" id="KW-0805">Transcription regulation</keyword>
<dbReference type="GO" id="GO:0043565">
    <property type="term" value="F:sequence-specific DNA binding"/>
    <property type="evidence" value="ECO:0007669"/>
    <property type="project" value="InterPro"/>
</dbReference>
<sequence>MDDLDHAIVRELRHDARLTMAELGRSVGLSRTAALARVRRLERDGIIRGYHADVALPEDPAAHVARVGIETDTGDTARYVRRLSAMAAFREAEAVAGAYDLLVRFEAATAADLDATLDEIKRWPATTRTTTFVVLRRYD</sequence>
<dbReference type="PRINTS" id="PR00033">
    <property type="entry name" value="HTHASNC"/>
</dbReference>
<evidence type="ECO:0000259" key="4">
    <source>
        <dbReference type="PROSITE" id="PS50956"/>
    </source>
</evidence>
<feature type="domain" description="HTH asnC-type" evidence="4">
    <location>
        <begin position="1"/>
        <end position="70"/>
    </location>
</feature>
<dbReference type="SMART" id="SM00344">
    <property type="entry name" value="HTH_ASNC"/>
    <property type="match status" value="1"/>
</dbReference>
<dbReference type="Proteomes" id="UP000264006">
    <property type="component" value="Chromosome"/>
</dbReference>
<dbReference type="PROSITE" id="PS50956">
    <property type="entry name" value="HTH_ASNC_2"/>
    <property type="match status" value="1"/>
</dbReference>
<dbReference type="Pfam" id="PF01037">
    <property type="entry name" value="AsnC_trans_reg"/>
    <property type="match status" value="1"/>
</dbReference>
<dbReference type="InterPro" id="IPR036388">
    <property type="entry name" value="WH-like_DNA-bd_sf"/>
</dbReference>
<keyword evidence="3" id="KW-0804">Transcription</keyword>
<dbReference type="AlphaFoldDB" id="A0A346XZ76"/>
<dbReference type="Gene3D" id="3.30.70.920">
    <property type="match status" value="1"/>
</dbReference>
<organism evidence="5 6">
    <name type="scientific">Euzebya pacifica</name>
    <dbReference type="NCBI Taxonomy" id="1608957"/>
    <lineage>
        <taxon>Bacteria</taxon>
        <taxon>Bacillati</taxon>
        <taxon>Actinomycetota</taxon>
        <taxon>Nitriliruptoria</taxon>
        <taxon>Euzebyales</taxon>
    </lineage>
</organism>
<dbReference type="InterPro" id="IPR011008">
    <property type="entry name" value="Dimeric_a/b-barrel"/>
</dbReference>
<proteinExistence type="predicted"/>
<gene>
    <name evidence="5" type="ORF">DVS28_a2844</name>
</gene>
<dbReference type="GO" id="GO:0005829">
    <property type="term" value="C:cytosol"/>
    <property type="evidence" value="ECO:0007669"/>
    <property type="project" value="TreeGrafter"/>
</dbReference>
<dbReference type="SUPFAM" id="SSF46785">
    <property type="entry name" value="Winged helix' DNA-binding domain"/>
    <property type="match status" value="1"/>
</dbReference>
<dbReference type="InterPro" id="IPR019888">
    <property type="entry name" value="Tscrpt_reg_AsnC-like"/>
</dbReference>
<dbReference type="RefSeq" id="WP_164710530.1">
    <property type="nucleotide sequence ID" value="NZ_CP031165.1"/>
</dbReference>
<dbReference type="InterPro" id="IPR019887">
    <property type="entry name" value="Tscrpt_reg_AsnC/Lrp_C"/>
</dbReference>
<dbReference type="PANTHER" id="PTHR30154">
    <property type="entry name" value="LEUCINE-RESPONSIVE REGULATORY PROTEIN"/>
    <property type="match status" value="1"/>
</dbReference>
<dbReference type="Gene3D" id="1.10.10.10">
    <property type="entry name" value="Winged helix-like DNA-binding domain superfamily/Winged helix DNA-binding domain"/>
    <property type="match status" value="1"/>
</dbReference>
<keyword evidence="2" id="KW-0238">DNA-binding</keyword>
<evidence type="ECO:0000256" key="3">
    <source>
        <dbReference type="ARBA" id="ARBA00023163"/>
    </source>
</evidence>
<dbReference type="InterPro" id="IPR036390">
    <property type="entry name" value="WH_DNA-bd_sf"/>
</dbReference>
<evidence type="ECO:0000256" key="1">
    <source>
        <dbReference type="ARBA" id="ARBA00023015"/>
    </source>
</evidence>
<evidence type="ECO:0000256" key="2">
    <source>
        <dbReference type="ARBA" id="ARBA00023125"/>
    </source>
</evidence>
<dbReference type="EMBL" id="CP031165">
    <property type="protein sequence ID" value="AXV07523.1"/>
    <property type="molecule type" value="Genomic_DNA"/>
</dbReference>